<feature type="coiled-coil region" evidence="1">
    <location>
        <begin position="66"/>
        <end position="121"/>
    </location>
</feature>
<keyword evidence="3" id="KW-0472">Membrane</keyword>
<keyword evidence="3" id="KW-0812">Transmembrane</keyword>
<name>A0A8J4XHA9_CLAMG</name>
<feature type="compositionally biased region" description="Polar residues" evidence="2">
    <location>
        <begin position="405"/>
        <end position="418"/>
    </location>
</feature>
<dbReference type="PANTHER" id="PTHR21687">
    <property type="entry name" value="PLASMALEMMA VESICLE-ASSOCIATED PROTEIN"/>
    <property type="match status" value="1"/>
</dbReference>
<comment type="caution">
    <text evidence="4">The sequence shown here is derived from an EMBL/GenBank/DDBJ whole genome shotgun (WGS) entry which is preliminary data.</text>
</comment>
<keyword evidence="5" id="KW-1185">Reference proteome</keyword>
<keyword evidence="1" id="KW-0175">Coiled coil</keyword>
<feature type="transmembrane region" description="Helical" evidence="3">
    <location>
        <begin position="28"/>
        <end position="54"/>
    </location>
</feature>
<feature type="coiled-coil region" evidence="1">
    <location>
        <begin position="188"/>
        <end position="215"/>
    </location>
</feature>
<dbReference type="AlphaFoldDB" id="A0A8J4XHA9"/>
<organism evidence="4 5">
    <name type="scientific">Clarias magur</name>
    <name type="common">Asian catfish</name>
    <name type="synonym">Macropteronotus magur</name>
    <dbReference type="NCBI Taxonomy" id="1594786"/>
    <lineage>
        <taxon>Eukaryota</taxon>
        <taxon>Metazoa</taxon>
        <taxon>Chordata</taxon>
        <taxon>Craniata</taxon>
        <taxon>Vertebrata</taxon>
        <taxon>Euteleostomi</taxon>
        <taxon>Actinopterygii</taxon>
        <taxon>Neopterygii</taxon>
        <taxon>Teleostei</taxon>
        <taxon>Ostariophysi</taxon>
        <taxon>Siluriformes</taxon>
        <taxon>Clariidae</taxon>
        <taxon>Clarias</taxon>
    </lineage>
</organism>
<dbReference type="PANTHER" id="PTHR21687:SF6">
    <property type="entry name" value="PLASMALEMMA VESICLE-ASSOCIATED PROTEIN"/>
    <property type="match status" value="1"/>
</dbReference>
<dbReference type="GO" id="GO:0002693">
    <property type="term" value="P:positive regulation of cellular extravasation"/>
    <property type="evidence" value="ECO:0007669"/>
    <property type="project" value="TreeGrafter"/>
</dbReference>
<proteinExistence type="predicted"/>
<evidence type="ECO:0000313" key="4">
    <source>
        <dbReference type="EMBL" id="KAF5910012.1"/>
    </source>
</evidence>
<accession>A0A8J4XHA9</accession>
<evidence type="ECO:0000313" key="5">
    <source>
        <dbReference type="Proteomes" id="UP000727407"/>
    </source>
</evidence>
<dbReference type="GO" id="GO:0043114">
    <property type="term" value="P:regulation of vascular permeability"/>
    <property type="evidence" value="ECO:0007669"/>
    <property type="project" value="TreeGrafter"/>
</dbReference>
<dbReference type="Proteomes" id="UP000727407">
    <property type="component" value="Unassembled WGS sequence"/>
</dbReference>
<keyword evidence="3" id="KW-1133">Transmembrane helix</keyword>
<protein>
    <submittedName>
        <fullName evidence="4">Plasmalemma vesicle-associated protein</fullName>
    </submittedName>
</protein>
<reference evidence="4" key="1">
    <citation type="submission" date="2020-07" db="EMBL/GenBank/DDBJ databases">
        <title>Clarias magur genome sequencing, assembly and annotation.</title>
        <authorList>
            <person name="Kushwaha B."/>
            <person name="Kumar R."/>
            <person name="Das P."/>
            <person name="Joshi C.G."/>
            <person name="Kumar D."/>
            <person name="Nagpure N.S."/>
            <person name="Pandey M."/>
            <person name="Agarwal S."/>
            <person name="Srivastava S."/>
            <person name="Singh M."/>
            <person name="Sahoo L."/>
            <person name="Jayasankar P."/>
            <person name="Meher P.K."/>
            <person name="Koringa P.G."/>
            <person name="Iquebal M.A."/>
            <person name="Das S.P."/>
            <person name="Bit A."/>
            <person name="Patnaik S."/>
            <person name="Patel N."/>
            <person name="Shah T.M."/>
            <person name="Hinsu A."/>
            <person name="Jena J.K."/>
        </authorList>
    </citation>
    <scope>NUCLEOTIDE SEQUENCE</scope>
    <source>
        <strain evidence="4">CIFAMagur01</strain>
        <tissue evidence="4">Testis</tissue>
    </source>
</reference>
<dbReference type="EMBL" id="QNUK01000001">
    <property type="protein sequence ID" value="KAF5910012.1"/>
    <property type="molecule type" value="Genomic_DNA"/>
</dbReference>
<dbReference type="InterPro" id="IPR009538">
    <property type="entry name" value="PV-1"/>
</dbReference>
<dbReference type="Pfam" id="PF06637">
    <property type="entry name" value="PV-1"/>
    <property type="match status" value="1"/>
</dbReference>
<sequence length="445" mass="50629">MYNSSYKRPNVALKAQDIRRSKGKSCGYYLRLIFFFSSLIQSLIIVSLVLFLVYGQPEKTADEKRVEELQQSFNNLTMNITQLKKEKANLTMAIRLKTMEKETADRKVMKLTADLDSAKGNITKYTQALASCNANKTPLLRSISPCPSSGASTEHMRTLQTLLDQQKSLYAILQANFSQTVQGFKFNMDGAIKDKNKMELDMMKVQKEKDDVTTELGLYKKKCKEDFVTSLQGIQDVTTAFLTKIDNFFPETFTFHLTCSKQEEQMQKIQANCTNLSRQIEDRFQTYLNMVGERVSTLQARSSRLEVENRRVSSDKDKCKQDLAQETEQCAKRLQLSQDMHDRQMEPLLNSQKQLLKEKQMLQASCLPKPPMPKPNAQDSYSLFGQQGRQGQMSVPGPGEARGASGSQYTVSPVQSQRTLRKTDVRGHLILHPSTRVSVLFSEKE</sequence>
<dbReference type="OrthoDB" id="9944409at2759"/>
<evidence type="ECO:0000256" key="2">
    <source>
        <dbReference type="SAM" id="MobiDB-lite"/>
    </source>
</evidence>
<evidence type="ECO:0000256" key="3">
    <source>
        <dbReference type="SAM" id="Phobius"/>
    </source>
</evidence>
<feature type="region of interest" description="Disordered" evidence="2">
    <location>
        <begin position="386"/>
        <end position="420"/>
    </location>
</feature>
<evidence type="ECO:0000256" key="1">
    <source>
        <dbReference type="SAM" id="Coils"/>
    </source>
</evidence>
<gene>
    <name evidence="4" type="primary">plvapb</name>
    <name evidence="4" type="ORF">DAT39_000252</name>
</gene>